<accession>A0ACC2KFZ3</accession>
<evidence type="ECO:0000313" key="2">
    <source>
        <dbReference type="Proteomes" id="UP001234297"/>
    </source>
</evidence>
<dbReference type="Proteomes" id="UP001234297">
    <property type="component" value="Chromosome 9"/>
</dbReference>
<gene>
    <name evidence="1" type="ORF">MRB53_028470</name>
</gene>
<reference evidence="1 2" key="1">
    <citation type="journal article" date="2022" name="Hortic Res">
        <title>A haplotype resolved chromosomal level avocado genome allows analysis of novel avocado genes.</title>
        <authorList>
            <person name="Nath O."/>
            <person name="Fletcher S.J."/>
            <person name="Hayward A."/>
            <person name="Shaw L.M."/>
            <person name="Masouleh A.K."/>
            <person name="Furtado A."/>
            <person name="Henry R.J."/>
            <person name="Mitter N."/>
        </authorList>
    </citation>
    <scope>NUCLEOTIDE SEQUENCE [LARGE SCALE GENOMIC DNA]</scope>
    <source>
        <strain evidence="2">cv. Hass</strain>
    </source>
</reference>
<organism evidence="1 2">
    <name type="scientific">Persea americana</name>
    <name type="common">Avocado</name>
    <dbReference type="NCBI Taxonomy" id="3435"/>
    <lineage>
        <taxon>Eukaryota</taxon>
        <taxon>Viridiplantae</taxon>
        <taxon>Streptophyta</taxon>
        <taxon>Embryophyta</taxon>
        <taxon>Tracheophyta</taxon>
        <taxon>Spermatophyta</taxon>
        <taxon>Magnoliopsida</taxon>
        <taxon>Magnoliidae</taxon>
        <taxon>Laurales</taxon>
        <taxon>Lauraceae</taxon>
        <taxon>Persea</taxon>
    </lineage>
</organism>
<dbReference type="EMBL" id="CM056817">
    <property type="protein sequence ID" value="KAJ8619941.1"/>
    <property type="molecule type" value="Genomic_DNA"/>
</dbReference>
<name>A0ACC2KFZ3_PERAE</name>
<evidence type="ECO:0000313" key="1">
    <source>
        <dbReference type="EMBL" id="KAJ8619941.1"/>
    </source>
</evidence>
<comment type="caution">
    <text evidence="1">The sequence shown here is derived from an EMBL/GenBank/DDBJ whole genome shotgun (WGS) entry which is preliminary data.</text>
</comment>
<proteinExistence type="predicted"/>
<keyword evidence="2" id="KW-1185">Reference proteome</keyword>
<sequence length="209" mass="22500">MLSPSSTHLLYTQTKTKIEKNPNIASPSSQTPSASPSFQTPSASPSFQTPSTSPSSLCISLPGPSCLVQCPSRSSQLPHLSASPSLSVPGPSRLVQRPSPSRPVISLTHLSLVRHPLRNKGILVCLSPHSTKIQITNSRTAQIQWRVKNPIFPAPLSHSQSNVSIITSISPNRRWRRIGAGTYMQLLHGSSPMKVHVSTIENPAEAIVL</sequence>
<protein>
    <submittedName>
        <fullName evidence="1">Uncharacterized protein</fullName>
    </submittedName>
</protein>